<evidence type="ECO:0000256" key="1">
    <source>
        <dbReference type="ARBA" id="ARBA00001968"/>
    </source>
</evidence>
<comment type="caution">
    <text evidence="4">The sequence shown here is derived from an EMBL/GenBank/DDBJ whole genome shotgun (WGS) entry which is preliminary data.</text>
</comment>
<proteinExistence type="predicted"/>
<dbReference type="GO" id="GO:0046872">
    <property type="term" value="F:metal ion binding"/>
    <property type="evidence" value="ECO:0007669"/>
    <property type="project" value="UniProtKB-KW"/>
</dbReference>
<dbReference type="InterPro" id="IPR027806">
    <property type="entry name" value="HARBI1_dom"/>
</dbReference>
<feature type="domain" description="DDE Tnp4" evidence="3">
    <location>
        <begin position="156"/>
        <end position="310"/>
    </location>
</feature>
<dbReference type="Proteomes" id="UP000603453">
    <property type="component" value="Unassembled WGS sequence"/>
</dbReference>
<sequence>MSQILYLYATIRTYEDYINIVEERLNEEDELLARLEHISTLSNEVCKSLFRFTFRELKMVSRALGFPEKVSFRQHTRQHFSLDRHLALAIMLRRMAYPSRLLDLELLFGIDKATIGTNYEEGITFNAKHLHSFNLQRFAEATERKGSCFAGVIGFVDGTLNGVARPSEYPEILYNGHVRYHGLKYQGIVTHDGITVSLSGPFAGAMHDQAVMVSSGIMDDLRKCLDPRETGGELYAIYGDPAYVESDILIKPFRTGAQMHRLDKEANYVMSKLRIIVEWEFGHVANLFAFLKCALFYKIATLMKNIHICVNGGQSSSYFGISPPTLEEYMDEIRAE</sequence>
<keyword evidence="2" id="KW-0479">Metal-binding</keyword>
<organism evidence="4 5">
    <name type="scientific">Mucor saturninus</name>
    <dbReference type="NCBI Taxonomy" id="64648"/>
    <lineage>
        <taxon>Eukaryota</taxon>
        <taxon>Fungi</taxon>
        <taxon>Fungi incertae sedis</taxon>
        <taxon>Mucoromycota</taxon>
        <taxon>Mucoromycotina</taxon>
        <taxon>Mucoromycetes</taxon>
        <taxon>Mucorales</taxon>
        <taxon>Mucorineae</taxon>
        <taxon>Mucoraceae</taxon>
        <taxon>Mucor</taxon>
    </lineage>
</organism>
<comment type="cofactor">
    <cofactor evidence="1">
        <name>a divalent metal cation</name>
        <dbReference type="ChEBI" id="CHEBI:60240"/>
    </cofactor>
</comment>
<accession>A0A8H7QK75</accession>
<dbReference type="OrthoDB" id="2283980at2759"/>
<dbReference type="AlphaFoldDB" id="A0A8H7QK75"/>
<gene>
    <name evidence="4" type="ORF">INT47_009931</name>
</gene>
<dbReference type="Pfam" id="PF13359">
    <property type="entry name" value="DDE_Tnp_4"/>
    <property type="match status" value="1"/>
</dbReference>
<evidence type="ECO:0000313" key="5">
    <source>
        <dbReference type="Proteomes" id="UP000603453"/>
    </source>
</evidence>
<evidence type="ECO:0000259" key="3">
    <source>
        <dbReference type="Pfam" id="PF13359"/>
    </source>
</evidence>
<reference evidence="4" key="1">
    <citation type="submission" date="2020-12" db="EMBL/GenBank/DDBJ databases">
        <title>Metabolic potential, ecology and presence of endohyphal bacteria is reflected in genomic diversity of Mucoromycotina.</title>
        <authorList>
            <person name="Muszewska A."/>
            <person name="Okrasinska A."/>
            <person name="Steczkiewicz K."/>
            <person name="Drgas O."/>
            <person name="Orlowska M."/>
            <person name="Perlinska-Lenart U."/>
            <person name="Aleksandrzak-Piekarczyk T."/>
            <person name="Szatraj K."/>
            <person name="Zielenkiewicz U."/>
            <person name="Pilsyk S."/>
            <person name="Malc E."/>
            <person name="Mieczkowski P."/>
            <person name="Kruszewska J.S."/>
            <person name="Biernat P."/>
            <person name="Pawlowska J."/>
        </authorList>
    </citation>
    <scope>NUCLEOTIDE SEQUENCE</scope>
    <source>
        <strain evidence="4">WA0000017839</strain>
    </source>
</reference>
<dbReference type="PANTHER" id="PTHR34615:SF1">
    <property type="entry name" value="PX DOMAIN-CONTAINING PROTEIN"/>
    <property type="match status" value="1"/>
</dbReference>
<evidence type="ECO:0000313" key="4">
    <source>
        <dbReference type="EMBL" id="KAG2193789.1"/>
    </source>
</evidence>
<dbReference type="EMBL" id="JAEPRD010000216">
    <property type="protein sequence ID" value="KAG2193789.1"/>
    <property type="molecule type" value="Genomic_DNA"/>
</dbReference>
<evidence type="ECO:0000256" key="2">
    <source>
        <dbReference type="ARBA" id="ARBA00022723"/>
    </source>
</evidence>
<protein>
    <recommendedName>
        <fullName evidence="3">DDE Tnp4 domain-containing protein</fullName>
    </recommendedName>
</protein>
<name>A0A8H7QK75_9FUNG</name>
<keyword evidence="5" id="KW-1185">Reference proteome</keyword>
<dbReference type="PANTHER" id="PTHR34615">
    <property type="entry name" value="PX DOMAIN-CONTAINING PROTEIN"/>
    <property type="match status" value="1"/>
</dbReference>